<keyword evidence="2" id="KW-0812">Transmembrane</keyword>
<keyword evidence="1" id="KW-0040">ANK repeat</keyword>
<feature type="repeat" description="ANK" evidence="1">
    <location>
        <begin position="90"/>
        <end position="113"/>
    </location>
</feature>
<dbReference type="Proteomes" id="UP001237642">
    <property type="component" value="Unassembled WGS sequence"/>
</dbReference>
<gene>
    <name evidence="4" type="ORF">POM88_022478</name>
</gene>
<dbReference type="PROSITE" id="PS50297">
    <property type="entry name" value="ANK_REP_REGION"/>
    <property type="match status" value="1"/>
</dbReference>
<keyword evidence="2" id="KW-1133">Transmembrane helix</keyword>
<dbReference type="Pfam" id="PF12796">
    <property type="entry name" value="Ank_2"/>
    <property type="match status" value="1"/>
</dbReference>
<dbReference type="PANTHER" id="PTHR24177">
    <property type="entry name" value="CASKIN"/>
    <property type="match status" value="1"/>
</dbReference>
<dbReference type="GO" id="GO:0016020">
    <property type="term" value="C:membrane"/>
    <property type="evidence" value="ECO:0007669"/>
    <property type="project" value="TreeGrafter"/>
</dbReference>
<evidence type="ECO:0000313" key="5">
    <source>
        <dbReference type="Proteomes" id="UP001237642"/>
    </source>
</evidence>
<evidence type="ECO:0000259" key="3">
    <source>
        <dbReference type="Pfam" id="PF13962"/>
    </source>
</evidence>
<evidence type="ECO:0000313" key="4">
    <source>
        <dbReference type="EMBL" id="KAK1384743.1"/>
    </source>
</evidence>
<dbReference type="AlphaFoldDB" id="A0AAD8IGH8"/>
<reference evidence="4" key="1">
    <citation type="submission" date="2023-02" db="EMBL/GenBank/DDBJ databases">
        <title>Genome of toxic invasive species Heracleum sosnowskyi carries increased number of genes despite the absence of recent whole-genome duplications.</title>
        <authorList>
            <person name="Schelkunov M."/>
            <person name="Shtratnikova V."/>
            <person name="Makarenko M."/>
            <person name="Klepikova A."/>
            <person name="Omelchenko D."/>
            <person name="Novikova G."/>
            <person name="Obukhova E."/>
            <person name="Bogdanov V."/>
            <person name="Penin A."/>
            <person name="Logacheva M."/>
        </authorList>
    </citation>
    <scope>NUCLEOTIDE SEQUENCE</scope>
    <source>
        <strain evidence="4">Hsosn_3</strain>
        <tissue evidence="4">Leaf</tissue>
    </source>
</reference>
<dbReference type="Pfam" id="PF13962">
    <property type="entry name" value="PGG"/>
    <property type="match status" value="1"/>
</dbReference>
<keyword evidence="5" id="KW-1185">Reference proteome</keyword>
<protein>
    <submittedName>
        <fullName evidence="4">HIT domain-containing protein</fullName>
    </submittedName>
</protein>
<evidence type="ECO:0000256" key="1">
    <source>
        <dbReference type="PROSITE-ProRule" id="PRU00023"/>
    </source>
</evidence>
<comment type="caution">
    <text evidence="4">The sequence shown here is derived from an EMBL/GenBank/DDBJ whole genome shotgun (WGS) entry which is preliminary data.</text>
</comment>
<organism evidence="4 5">
    <name type="scientific">Heracleum sosnowskyi</name>
    <dbReference type="NCBI Taxonomy" id="360622"/>
    <lineage>
        <taxon>Eukaryota</taxon>
        <taxon>Viridiplantae</taxon>
        <taxon>Streptophyta</taxon>
        <taxon>Embryophyta</taxon>
        <taxon>Tracheophyta</taxon>
        <taxon>Spermatophyta</taxon>
        <taxon>Magnoliopsida</taxon>
        <taxon>eudicotyledons</taxon>
        <taxon>Gunneridae</taxon>
        <taxon>Pentapetalae</taxon>
        <taxon>asterids</taxon>
        <taxon>campanulids</taxon>
        <taxon>Apiales</taxon>
        <taxon>Apiaceae</taxon>
        <taxon>Apioideae</taxon>
        <taxon>apioid superclade</taxon>
        <taxon>Tordylieae</taxon>
        <taxon>Tordyliinae</taxon>
        <taxon>Heracleum</taxon>
    </lineage>
</organism>
<dbReference type="InterPro" id="IPR002110">
    <property type="entry name" value="Ankyrin_rpt"/>
</dbReference>
<feature type="domain" description="PGG" evidence="3">
    <location>
        <begin position="496"/>
        <end position="611"/>
    </location>
</feature>
<proteinExistence type="predicted"/>
<reference evidence="4" key="2">
    <citation type="submission" date="2023-05" db="EMBL/GenBank/DDBJ databases">
        <authorList>
            <person name="Schelkunov M.I."/>
        </authorList>
    </citation>
    <scope>NUCLEOTIDE SEQUENCE</scope>
    <source>
        <strain evidence="4">Hsosn_3</strain>
        <tissue evidence="4">Leaf</tissue>
    </source>
</reference>
<feature type="transmembrane region" description="Helical" evidence="2">
    <location>
        <begin position="548"/>
        <end position="568"/>
    </location>
</feature>
<evidence type="ECO:0000256" key="2">
    <source>
        <dbReference type="SAM" id="Phobius"/>
    </source>
</evidence>
<dbReference type="Gene3D" id="1.25.40.20">
    <property type="entry name" value="Ankyrin repeat-containing domain"/>
    <property type="match status" value="2"/>
</dbReference>
<dbReference type="EMBL" id="JAUIZM010000005">
    <property type="protein sequence ID" value="KAK1384743.1"/>
    <property type="molecule type" value="Genomic_DNA"/>
</dbReference>
<dbReference type="SUPFAM" id="SSF48403">
    <property type="entry name" value="Ankyrin repeat"/>
    <property type="match status" value="2"/>
</dbReference>
<dbReference type="InterPro" id="IPR036770">
    <property type="entry name" value="Ankyrin_rpt-contain_sf"/>
</dbReference>
<feature type="transmembrane region" description="Helical" evidence="2">
    <location>
        <begin position="505"/>
        <end position="527"/>
    </location>
</feature>
<sequence length="664" mass="75502">MADEISGANDDMLLRSKLSKAYKRIADKKLDSDTPSFLCNYWNEEPAVRLDGRGNTLLHLVVIRQYEEAVEKLMDVGNVTLEQLKKQNLRGETALHEAARHDSERIVELLLKKEMELIPMLRCSVHMCNCKDCAARRLEKINHLVSTRNVSGETALFLAAACGKWKIFLKMIEYDNEGYTTRSKDGCTVLHAAIRGEYYLTATKILHMYPQLAQVSNDTGDTALNLLASSPSSFRSNSFYTTATMANASFIPLHILRVLLFTCIPHMYDIRTVREDDEEDPDRRMKTYIEGIKRNPFVDLFLGLPWIQQIDDTKRKNMAAVALAKQLLEEEEDWSRYTYSAHKDHDQCGTSDKEHPNPLIQAIEMGIPELVEEILRYFPDAANSIGKDGKNVFHFAAENRGGEIYEKLKESAINKDRMLLDVDNKGNTILHHAAKTKPATNLSQGVSKLMAWDICWFQRIRDDCPAHLLYIRNNNKSTAEDLLMEDYDNKQIAAEKAVKELNQGLMVVAALIATVSFAAVFTLPGGFDQTKGSPLLFNEKRHKHDLDLFLIYVGFTFFASLIALGTLLSTQLSQFHLGDLYFALPMKYSIAMSCLLLSSCSIFATFLQALILEDFMPPYYYTSFIIGCIVMGLVYVDPMYHVLRYILEVLRHSKATYKRSQEHS</sequence>
<keyword evidence="2" id="KW-0472">Membrane</keyword>
<dbReference type="SMART" id="SM00248">
    <property type="entry name" value="ANK"/>
    <property type="match status" value="6"/>
</dbReference>
<dbReference type="InterPro" id="IPR026961">
    <property type="entry name" value="PGG_dom"/>
</dbReference>
<dbReference type="PANTHER" id="PTHR24177:SF343">
    <property type="entry name" value="PROTEIN ACCELERATED CELL DEATH 6-LIKE"/>
    <property type="match status" value="1"/>
</dbReference>
<name>A0AAD8IGH8_9APIA</name>
<feature type="transmembrane region" description="Helical" evidence="2">
    <location>
        <begin position="588"/>
        <end position="612"/>
    </location>
</feature>
<dbReference type="PROSITE" id="PS50088">
    <property type="entry name" value="ANK_REPEAT"/>
    <property type="match status" value="1"/>
</dbReference>
<accession>A0AAD8IGH8</accession>
<feature type="transmembrane region" description="Helical" evidence="2">
    <location>
        <begin position="619"/>
        <end position="636"/>
    </location>
</feature>